<organism evidence="1 2">
    <name type="scientific">Dermacentor silvarum</name>
    <name type="common">Tick</name>
    <dbReference type="NCBI Taxonomy" id="543639"/>
    <lineage>
        <taxon>Eukaryota</taxon>
        <taxon>Metazoa</taxon>
        <taxon>Ecdysozoa</taxon>
        <taxon>Arthropoda</taxon>
        <taxon>Chelicerata</taxon>
        <taxon>Arachnida</taxon>
        <taxon>Acari</taxon>
        <taxon>Parasitiformes</taxon>
        <taxon>Ixodida</taxon>
        <taxon>Ixodoidea</taxon>
        <taxon>Ixodidae</taxon>
        <taxon>Rhipicephalinae</taxon>
        <taxon>Dermacentor</taxon>
    </lineage>
</organism>
<dbReference type="EMBL" id="CM023476">
    <property type="protein sequence ID" value="KAH7941609.1"/>
    <property type="molecule type" value="Genomic_DNA"/>
</dbReference>
<proteinExistence type="predicted"/>
<comment type="caution">
    <text evidence="1">The sequence shown here is derived from an EMBL/GenBank/DDBJ whole genome shotgun (WGS) entry which is preliminary data.</text>
</comment>
<evidence type="ECO:0000313" key="1">
    <source>
        <dbReference type="EMBL" id="KAH7941609.1"/>
    </source>
</evidence>
<name>A0ACB8CFV7_DERSI</name>
<gene>
    <name evidence="1" type="ORF">HPB49_015361</name>
</gene>
<keyword evidence="2" id="KW-1185">Reference proteome</keyword>
<reference evidence="1" key="1">
    <citation type="submission" date="2020-05" db="EMBL/GenBank/DDBJ databases">
        <title>Large-scale comparative analyses of tick genomes elucidate their genetic diversity and vector capacities.</title>
        <authorList>
            <person name="Jia N."/>
            <person name="Wang J."/>
            <person name="Shi W."/>
            <person name="Du L."/>
            <person name="Sun Y."/>
            <person name="Zhan W."/>
            <person name="Jiang J."/>
            <person name="Wang Q."/>
            <person name="Zhang B."/>
            <person name="Ji P."/>
            <person name="Sakyi L.B."/>
            <person name="Cui X."/>
            <person name="Yuan T."/>
            <person name="Jiang B."/>
            <person name="Yang W."/>
            <person name="Lam T.T.-Y."/>
            <person name="Chang Q."/>
            <person name="Ding S."/>
            <person name="Wang X."/>
            <person name="Zhu J."/>
            <person name="Ruan X."/>
            <person name="Zhao L."/>
            <person name="Wei J."/>
            <person name="Que T."/>
            <person name="Du C."/>
            <person name="Cheng J."/>
            <person name="Dai P."/>
            <person name="Han X."/>
            <person name="Huang E."/>
            <person name="Gao Y."/>
            <person name="Liu J."/>
            <person name="Shao H."/>
            <person name="Ye R."/>
            <person name="Li L."/>
            <person name="Wei W."/>
            <person name="Wang X."/>
            <person name="Wang C."/>
            <person name="Yang T."/>
            <person name="Huo Q."/>
            <person name="Li W."/>
            <person name="Guo W."/>
            <person name="Chen H."/>
            <person name="Zhou L."/>
            <person name="Ni X."/>
            <person name="Tian J."/>
            <person name="Zhou Y."/>
            <person name="Sheng Y."/>
            <person name="Liu T."/>
            <person name="Pan Y."/>
            <person name="Xia L."/>
            <person name="Li J."/>
            <person name="Zhao F."/>
            <person name="Cao W."/>
        </authorList>
    </citation>
    <scope>NUCLEOTIDE SEQUENCE</scope>
    <source>
        <strain evidence="1">Dsil-2018</strain>
    </source>
</reference>
<protein>
    <submittedName>
        <fullName evidence="1">Uncharacterized protein</fullName>
    </submittedName>
</protein>
<accession>A0ACB8CFV7</accession>
<sequence length="122" mass="14360">MDDEQVEEVTRWEDDVDNGWKEVRYRKRAKEERKHVRASPTRPPRRDGAQLISKSNMASRMPRLPTGDYKIVIRPRGGLQISQLSLTELDEAVYEAAEILYKERYGHNLPEQLPEHRGRQHP</sequence>
<evidence type="ECO:0000313" key="2">
    <source>
        <dbReference type="Proteomes" id="UP000821865"/>
    </source>
</evidence>
<dbReference type="Proteomes" id="UP000821865">
    <property type="component" value="Chromosome 7"/>
</dbReference>